<dbReference type="Gene3D" id="3.40.50.720">
    <property type="entry name" value="NAD(P)-binding Rossmann-like Domain"/>
    <property type="match status" value="1"/>
</dbReference>
<evidence type="ECO:0000259" key="2">
    <source>
        <dbReference type="Pfam" id="PF21378"/>
    </source>
</evidence>
<dbReference type="PANTHER" id="PTHR43708:SF4">
    <property type="entry name" value="OXIDOREDUCTASE YCEM-RELATED"/>
    <property type="match status" value="1"/>
</dbReference>
<dbReference type="InterPro" id="IPR036291">
    <property type="entry name" value="NAD(P)-bd_dom_sf"/>
</dbReference>
<dbReference type="SUPFAM" id="SSF55347">
    <property type="entry name" value="Glyceraldehyde-3-phosphate dehydrogenase-like, C-terminal domain"/>
    <property type="match status" value="1"/>
</dbReference>
<dbReference type="GO" id="GO:0000166">
    <property type="term" value="F:nucleotide binding"/>
    <property type="evidence" value="ECO:0007669"/>
    <property type="project" value="InterPro"/>
</dbReference>
<dbReference type="PANTHER" id="PTHR43708">
    <property type="entry name" value="CONSERVED EXPRESSED OXIDOREDUCTASE (EUROFUNG)"/>
    <property type="match status" value="1"/>
</dbReference>
<dbReference type="Gene3D" id="3.30.360.10">
    <property type="entry name" value="Dihydrodipicolinate Reductase, domain 2"/>
    <property type="match status" value="1"/>
</dbReference>
<dbReference type="HOGENOM" id="CLU_023194_23_0_9"/>
<dbReference type="InterPro" id="IPR051317">
    <property type="entry name" value="Gfo/Idh/MocA_oxidoreduct"/>
</dbReference>
<evidence type="ECO:0000313" key="4">
    <source>
        <dbReference type="Proteomes" id="UP000004846"/>
    </source>
</evidence>
<dbReference type="InterPro" id="IPR000683">
    <property type="entry name" value="Gfo/Idh/MocA-like_OxRdtase_N"/>
</dbReference>
<feature type="domain" description="YceM-like C-terminal" evidence="2">
    <location>
        <begin position="127"/>
        <end position="239"/>
    </location>
</feature>
<feature type="domain" description="Gfo/Idh/MocA-like oxidoreductase N-terminal" evidence="1">
    <location>
        <begin position="1"/>
        <end position="120"/>
    </location>
</feature>
<dbReference type="InterPro" id="IPR048477">
    <property type="entry name" value="YceM-like_C"/>
</dbReference>
<dbReference type="Pfam" id="PF01408">
    <property type="entry name" value="GFO_IDH_MocA"/>
    <property type="match status" value="1"/>
</dbReference>
<protein>
    <submittedName>
        <fullName evidence="3">Oxidoreductase, NAD-binding domain protein</fullName>
    </submittedName>
</protein>
<organism evidence="3 4">
    <name type="scientific">Enterococcus faecalis TX4248</name>
    <dbReference type="NCBI Taxonomy" id="749495"/>
    <lineage>
        <taxon>Bacteria</taxon>
        <taxon>Bacillati</taxon>
        <taxon>Bacillota</taxon>
        <taxon>Bacilli</taxon>
        <taxon>Lactobacillales</taxon>
        <taxon>Enterococcaceae</taxon>
        <taxon>Enterococcus</taxon>
    </lineage>
</organism>
<dbReference type="Proteomes" id="UP000004846">
    <property type="component" value="Unassembled WGS sequence"/>
</dbReference>
<accession>A0A125W747</accession>
<dbReference type="EMBL" id="AEBR01000039">
    <property type="protein sequence ID" value="EFM83016.1"/>
    <property type="molecule type" value="Genomic_DNA"/>
</dbReference>
<name>A0A125W747_ENTFL</name>
<dbReference type="Pfam" id="PF21378">
    <property type="entry name" value="YceM-like_C"/>
    <property type="match status" value="1"/>
</dbReference>
<gene>
    <name evidence="3" type="ORF">HMPREF9498_01366</name>
</gene>
<evidence type="ECO:0000259" key="1">
    <source>
        <dbReference type="Pfam" id="PF01408"/>
    </source>
</evidence>
<comment type="caution">
    <text evidence="3">The sequence shown here is derived from an EMBL/GenBank/DDBJ whole genome shotgun (WGS) entry which is preliminary data.</text>
</comment>
<dbReference type="AlphaFoldDB" id="A0A125W747"/>
<evidence type="ECO:0000313" key="3">
    <source>
        <dbReference type="EMBL" id="EFM83016.1"/>
    </source>
</evidence>
<reference evidence="4" key="1">
    <citation type="submission" date="2010-07" db="EMBL/GenBank/DDBJ databases">
        <authorList>
            <person name="Weinstock G."/>
            <person name="Sodergren E."/>
            <person name="Clifton S."/>
            <person name="Fulton L."/>
            <person name="Fulton B."/>
            <person name="Courtney L."/>
            <person name="Fronick C."/>
            <person name="Harrison M."/>
            <person name="Strong C."/>
            <person name="Farmer C."/>
            <person name="Delahaunty K."/>
            <person name="Markovic C."/>
            <person name="Hall O."/>
            <person name="Minx P."/>
            <person name="Tomlinson C."/>
            <person name="Mitreva M."/>
            <person name="Hou S."/>
            <person name="Chen J."/>
            <person name="Wollam A."/>
            <person name="Pepin K.H."/>
            <person name="Johnson M."/>
            <person name="Bhonagiri V."/>
            <person name="Zhang X."/>
            <person name="Suruliraj S."/>
            <person name="Warren W."/>
            <person name="Chinwalla A."/>
            <person name="Mardis E.R."/>
            <person name="Wilson R.K."/>
        </authorList>
    </citation>
    <scope>NUCLEOTIDE SEQUENCE [LARGE SCALE GENOMIC DNA]</scope>
    <source>
        <strain evidence="4">TX4248</strain>
    </source>
</reference>
<proteinExistence type="predicted"/>
<dbReference type="SUPFAM" id="SSF51735">
    <property type="entry name" value="NAD(P)-binding Rossmann-fold domains"/>
    <property type="match status" value="1"/>
</dbReference>
<sequence>MKIGVIGLGNIAQKAYLPTYSECRHLAEFVLATRNPETRQKIADQYGFTETVGTIEELIEVKIDACFVHVATKVHGAVVRQLLQAGIHVFVDKPLSEDLAEVKELQALAAAKNLRLMVGFNRRFAPYTEVLKNIPEKQTIFIKKNRINTTRETSFMMYDLFLHVVDTAVYLAEGPLHVVQSKLVEENGHLKRAILQLETEQTTIVCSMDLHSGANTETFEVTSPTGTYRLENLTHLTIQTEEEYQVKEMGDWTPTLEKRGFYQMVTAFIQAIQKPQEQELKQEKVYESHALCEEMLRQQQRHVL</sequence>
<dbReference type="RefSeq" id="WP_002356402.1">
    <property type="nucleotide sequence ID" value="NZ_GL454440.1"/>
</dbReference>